<name>A0AA88U654_9ASTE</name>
<dbReference type="Proteomes" id="UP001187471">
    <property type="component" value="Unassembled WGS sequence"/>
</dbReference>
<comment type="caution">
    <text evidence="4">The sequence shown here is derived from an EMBL/GenBank/DDBJ whole genome shotgun (WGS) entry which is preliminary data.</text>
</comment>
<sequence>MGSAQLWRLNISSTSSTTEKAPSAQLEEHSGRSPSASTAPPSPAVGTPIAASEDSGQEKYVDAPVYVNPLTSLSCNMLPNDQTTSGSSQLSLSSPAITPTSPGSSAFLQPPVPGLSASAGPSFSYNISQAAVCLSSSQQLQSRMNAATDVAQESSGASSAPSPSHSVSQSAHTTSIPASLKPSFSPTTFWTPTAPSFQMPPGVPGTPARHGTAGIVPSVPQLSDMTLQSVSVNSSSVQSRPTVPFVPGPSNSALQQHTYSPYPSVPPLAVHPQGLWLQPPQMSGSSRPSLLPYLASFSAPFPLSTHGMPLPSVPLPDSQPPGVTPVVFPGGTSTSSAGSGNLQAIASGVHPEVPPGIDSCKHVDSGMVKDRTPVSEQLDAWTAHRTGTGAVYYYNALTGESTYEKPSGFIGESSAGTIGELMELLLSRGKMSSSSIEQNKGEGPAEQTKGEVMELFFSDSRVELRSCEVSSAGRVELKSCEKPFKPHPFANTECYSPKLSFSTASRHHILLFTSPSYEVTPNICAVTRSGSPVGSIGVSTGLQPIMPVSLRSPPTPRTEESLEEMLISEVIAPLLVADYFRKCEEEKVAGLCEGRRRRLMTHAEGTSPENAEAKIQSKSSDAMKKIENFLFYLSH</sequence>
<feature type="compositionally biased region" description="Low complexity" evidence="2">
    <location>
        <begin position="331"/>
        <end position="340"/>
    </location>
</feature>
<dbReference type="PANTHER" id="PTHR15377">
    <property type="entry name" value="TRANSCRIPTION ELONGATION REGULATOR 1"/>
    <property type="match status" value="1"/>
</dbReference>
<proteinExistence type="predicted"/>
<dbReference type="AlphaFoldDB" id="A0AA88U654"/>
<dbReference type="GO" id="GO:0003712">
    <property type="term" value="F:transcription coregulator activity"/>
    <property type="evidence" value="ECO:0007669"/>
    <property type="project" value="TreeGrafter"/>
</dbReference>
<evidence type="ECO:0000313" key="4">
    <source>
        <dbReference type="EMBL" id="KAK2972598.1"/>
    </source>
</evidence>
<dbReference type="SUPFAM" id="SSF51045">
    <property type="entry name" value="WW domain"/>
    <property type="match status" value="1"/>
</dbReference>
<organism evidence="4 5">
    <name type="scientific">Escallonia rubra</name>
    <dbReference type="NCBI Taxonomy" id="112253"/>
    <lineage>
        <taxon>Eukaryota</taxon>
        <taxon>Viridiplantae</taxon>
        <taxon>Streptophyta</taxon>
        <taxon>Embryophyta</taxon>
        <taxon>Tracheophyta</taxon>
        <taxon>Spermatophyta</taxon>
        <taxon>Magnoliopsida</taxon>
        <taxon>eudicotyledons</taxon>
        <taxon>Gunneridae</taxon>
        <taxon>Pentapetalae</taxon>
        <taxon>asterids</taxon>
        <taxon>campanulids</taxon>
        <taxon>Escalloniales</taxon>
        <taxon>Escalloniaceae</taxon>
        <taxon>Escallonia</taxon>
    </lineage>
</organism>
<feature type="region of interest" description="Disordered" evidence="2">
    <location>
        <begin position="144"/>
        <end position="182"/>
    </location>
</feature>
<dbReference type="Pfam" id="PF00397">
    <property type="entry name" value="WW"/>
    <property type="match status" value="1"/>
</dbReference>
<feature type="region of interest" description="Disordered" evidence="2">
    <location>
        <begin position="78"/>
        <end position="109"/>
    </location>
</feature>
<evidence type="ECO:0000313" key="5">
    <source>
        <dbReference type="Proteomes" id="UP001187471"/>
    </source>
</evidence>
<dbReference type="PROSITE" id="PS01159">
    <property type="entry name" value="WW_DOMAIN_1"/>
    <property type="match status" value="1"/>
</dbReference>
<dbReference type="Gene3D" id="2.20.70.10">
    <property type="match status" value="1"/>
</dbReference>
<dbReference type="GO" id="GO:0005634">
    <property type="term" value="C:nucleus"/>
    <property type="evidence" value="ECO:0007669"/>
    <property type="project" value="TreeGrafter"/>
</dbReference>
<dbReference type="InterPro" id="IPR045148">
    <property type="entry name" value="TCRG1-like"/>
</dbReference>
<feature type="compositionally biased region" description="Low complexity" evidence="2">
    <location>
        <begin position="82"/>
        <end position="94"/>
    </location>
</feature>
<gene>
    <name evidence="4" type="ORF">RJ640_007067</name>
</gene>
<keyword evidence="5" id="KW-1185">Reference proteome</keyword>
<feature type="compositionally biased region" description="Polar residues" evidence="2">
    <location>
        <begin position="95"/>
        <end position="107"/>
    </location>
</feature>
<dbReference type="SMART" id="SM00456">
    <property type="entry name" value="WW"/>
    <property type="match status" value="1"/>
</dbReference>
<dbReference type="PANTHER" id="PTHR15377:SF3">
    <property type="entry name" value="WW DOMAIN-CONTAINING PROTEIN"/>
    <property type="match status" value="1"/>
</dbReference>
<feature type="compositionally biased region" description="Low complexity" evidence="2">
    <location>
        <begin position="151"/>
        <end position="172"/>
    </location>
</feature>
<dbReference type="PROSITE" id="PS50020">
    <property type="entry name" value="WW_DOMAIN_2"/>
    <property type="match status" value="1"/>
</dbReference>
<evidence type="ECO:0000259" key="3">
    <source>
        <dbReference type="PROSITE" id="PS50020"/>
    </source>
</evidence>
<dbReference type="EMBL" id="JAVXUO010002511">
    <property type="protein sequence ID" value="KAK2972598.1"/>
    <property type="molecule type" value="Genomic_DNA"/>
</dbReference>
<feature type="region of interest" description="Disordered" evidence="2">
    <location>
        <begin position="331"/>
        <end position="353"/>
    </location>
</feature>
<feature type="region of interest" description="Disordered" evidence="2">
    <location>
        <begin position="1"/>
        <end position="63"/>
    </location>
</feature>
<dbReference type="GO" id="GO:0070063">
    <property type="term" value="F:RNA polymerase binding"/>
    <property type="evidence" value="ECO:0007669"/>
    <property type="project" value="InterPro"/>
</dbReference>
<protein>
    <recommendedName>
        <fullName evidence="3">WW domain-containing protein</fullName>
    </recommendedName>
</protein>
<reference evidence="4" key="1">
    <citation type="submission" date="2022-12" db="EMBL/GenBank/DDBJ databases">
        <title>Draft genome assemblies for two species of Escallonia (Escalloniales).</title>
        <authorList>
            <person name="Chanderbali A."/>
            <person name="Dervinis C."/>
            <person name="Anghel I."/>
            <person name="Soltis D."/>
            <person name="Soltis P."/>
            <person name="Zapata F."/>
        </authorList>
    </citation>
    <scope>NUCLEOTIDE SEQUENCE</scope>
    <source>
        <strain evidence="4">UCBG92.1500</strain>
        <tissue evidence="4">Leaf</tissue>
    </source>
</reference>
<accession>A0AA88U654</accession>
<evidence type="ECO:0000256" key="1">
    <source>
        <dbReference type="ARBA" id="ARBA00022737"/>
    </source>
</evidence>
<feature type="compositionally biased region" description="Polar residues" evidence="2">
    <location>
        <begin position="10"/>
        <end position="20"/>
    </location>
</feature>
<feature type="domain" description="WW" evidence="3">
    <location>
        <begin position="375"/>
        <end position="408"/>
    </location>
</feature>
<evidence type="ECO:0000256" key="2">
    <source>
        <dbReference type="SAM" id="MobiDB-lite"/>
    </source>
</evidence>
<dbReference type="InterPro" id="IPR036020">
    <property type="entry name" value="WW_dom_sf"/>
</dbReference>
<dbReference type="CDD" id="cd00201">
    <property type="entry name" value="WW"/>
    <property type="match status" value="1"/>
</dbReference>
<keyword evidence="1" id="KW-0677">Repeat</keyword>
<dbReference type="InterPro" id="IPR001202">
    <property type="entry name" value="WW_dom"/>
</dbReference>